<reference evidence="2" key="1">
    <citation type="submission" date="2006-10" db="EMBL/GenBank/DDBJ databases">
        <title>Complete sequence of Solibacter usitatus Ellin6076.</title>
        <authorList>
            <consortium name="US DOE Joint Genome Institute"/>
            <person name="Copeland A."/>
            <person name="Lucas S."/>
            <person name="Lapidus A."/>
            <person name="Barry K."/>
            <person name="Detter J.C."/>
            <person name="Glavina del Rio T."/>
            <person name="Hammon N."/>
            <person name="Israni S."/>
            <person name="Dalin E."/>
            <person name="Tice H."/>
            <person name="Pitluck S."/>
            <person name="Thompson L.S."/>
            <person name="Brettin T."/>
            <person name="Bruce D."/>
            <person name="Han C."/>
            <person name="Tapia R."/>
            <person name="Gilna P."/>
            <person name="Schmutz J."/>
            <person name="Larimer F."/>
            <person name="Land M."/>
            <person name="Hauser L."/>
            <person name="Kyrpides N."/>
            <person name="Mikhailova N."/>
            <person name="Janssen P.H."/>
            <person name="Kuske C.R."/>
            <person name="Richardson P."/>
        </authorList>
    </citation>
    <scope>NUCLEOTIDE SEQUENCE</scope>
    <source>
        <strain evidence="2">Ellin6076</strain>
    </source>
</reference>
<gene>
    <name evidence="2" type="ordered locus">Acid_4663</name>
</gene>
<accession>Q01XJ3</accession>
<dbReference type="EMBL" id="CP000473">
    <property type="protein sequence ID" value="ABJ85622.1"/>
    <property type="molecule type" value="Genomic_DNA"/>
</dbReference>
<protein>
    <recommendedName>
        <fullName evidence="1">Methanolan biosynthesis EpsI domain-containing protein</fullName>
    </recommendedName>
</protein>
<name>Q01XJ3_SOLUE</name>
<dbReference type="NCBIfam" id="TIGR02914">
    <property type="entry name" value="EpsI_fam"/>
    <property type="match status" value="1"/>
</dbReference>
<dbReference type="HOGENOM" id="CLU_096773_0_0_0"/>
<dbReference type="InParanoid" id="Q01XJ3"/>
<dbReference type="STRING" id="234267.Acid_4663"/>
<sequence length="223" mass="24766" precursor="true">MTVRTPRLMAGAACILAIQATGSYWFQRDPYLPAPPPLAALPLHLGDWNQLRDSSVDPDALAALAPDDSLVREYQFGTGSETASVFVAYYKTQLRAKNAHDPKVCLPGSGWNPTVSRVIAIPALQRSGEFPVNYYRIVRDGSQAVVIYWFQTYNGVYTFEQQLRAHRLLDAVLENRTDMALVRIVMPIGEVGVQAADTRATELAQLLYPQMFPYFPSKEKAGS</sequence>
<organism evidence="2">
    <name type="scientific">Solibacter usitatus (strain Ellin6076)</name>
    <dbReference type="NCBI Taxonomy" id="234267"/>
    <lineage>
        <taxon>Bacteria</taxon>
        <taxon>Pseudomonadati</taxon>
        <taxon>Acidobacteriota</taxon>
        <taxon>Terriglobia</taxon>
        <taxon>Bryobacterales</taxon>
        <taxon>Solibacteraceae</taxon>
        <taxon>Candidatus Solibacter</taxon>
    </lineage>
</organism>
<dbReference type="InterPro" id="IPR014263">
    <property type="entry name" value="Methanolan_biosynth_EpsI"/>
</dbReference>
<evidence type="ECO:0000259" key="1">
    <source>
        <dbReference type="Pfam" id="PF11984"/>
    </source>
</evidence>
<evidence type="ECO:0000313" key="2">
    <source>
        <dbReference type="EMBL" id="ABJ85622.1"/>
    </source>
</evidence>
<feature type="domain" description="Methanolan biosynthesis EpsI" evidence="1">
    <location>
        <begin position="12"/>
        <end position="211"/>
    </location>
</feature>
<proteinExistence type="predicted"/>
<dbReference type="AlphaFoldDB" id="Q01XJ3"/>
<dbReference type="KEGG" id="sus:Acid_4663"/>
<dbReference type="Pfam" id="PF11984">
    <property type="entry name" value="DUF3485"/>
    <property type="match status" value="1"/>
</dbReference>
<dbReference type="eggNOG" id="COG1269">
    <property type="taxonomic scope" value="Bacteria"/>
</dbReference>
<dbReference type="OrthoDB" id="9797363at2"/>